<gene>
    <name evidence="1" type="ORF">N7U62_06485</name>
</gene>
<accession>A0ABT3CS30</accession>
<name>A0ABT3CS30_9BACT</name>
<organism evidence="1 2">
    <name type="scientific">Reichenbachiella ulvae</name>
    <dbReference type="NCBI Taxonomy" id="2980104"/>
    <lineage>
        <taxon>Bacteria</taxon>
        <taxon>Pseudomonadati</taxon>
        <taxon>Bacteroidota</taxon>
        <taxon>Cytophagia</taxon>
        <taxon>Cytophagales</taxon>
        <taxon>Reichenbachiellaceae</taxon>
        <taxon>Reichenbachiella</taxon>
    </lineage>
</organism>
<dbReference type="Proteomes" id="UP001300692">
    <property type="component" value="Unassembled WGS sequence"/>
</dbReference>
<dbReference type="InterPro" id="IPR014917">
    <property type="entry name" value="DUF1800"/>
</dbReference>
<dbReference type="Pfam" id="PF08811">
    <property type="entry name" value="DUF1800"/>
    <property type="match status" value="1"/>
</dbReference>
<keyword evidence="2" id="KW-1185">Reference proteome</keyword>
<proteinExistence type="predicted"/>
<sequence length="569" mass="65323">MKDRDIDEWVRKYRKVDPVIFTEDPQTSARSRARTKATTGLEAYAGEWGEQQASHLLKRTLFGYRKTDLKHFQALGLTAAIDELISTSPIPTAPANNYNDMGEGVEDPDVPFGESFVDAPRRNELEGPRITSLKGWLVQNLIDQENTIHEKMILFWNNLIPAKIWDVFVSKTSYRYFETLRTHALGNFRELIKAITLDPSMLIFLNGAWNHKYAPDENYARELQELFCIGKGPNAKFSESDVQTAARLLTGNTIDWDNQVNATGPVESFFKPEWHDSEDKTFSAFYGNRVIQGRQGLSAEVELDELISMLMDNDETALYLCRRLYNFFVHPEIDETVETQMIEPMATMLRDNDYEIMPVIKAMFSSAHFYDESNLGAMIKSPTDHLIGFWRTMNVQYHSQETTAIYRAQRSLLWSMAEIGQELGDPPNVAGWQAYYQVPSYDRLWITTDSITKRAIRIDSLIHWGFWVSESETITADLIAFAETLDNPQNPNTLIEEAAMILLGIPISQETKDYLKSILLSGQQTDGYWLGAWIDYQDFPDNMEFKQIVETRLKATMQAMCQLGEFQLM</sequence>
<reference evidence="1 2" key="1">
    <citation type="submission" date="2022-10" db="EMBL/GenBank/DDBJ databases">
        <title>Comparative genomics and taxonomic characterization of three novel marine species of genus Reichenbachiella exhibiting antioxidant and polysaccharide degradation activities.</title>
        <authorList>
            <person name="Muhammad N."/>
            <person name="Lee Y.-J."/>
            <person name="Ko J."/>
            <person name="Kim S.-G."/>
        </authorList>
    </citation>
    <scope>NUCLEOTIDE SEQUENCE [LARGE SCALE GENOMIC DNA]</scope>
    <source>
        <strain evidence="1 2">ABR2-5</strain>
    </source>
</reference>
<evidence type="ECO:0000313" key="2">
    <source>
        <dbReference type="Proteomes" id="UP001300692"/>
    </source>
</evidence>
<evidence type="ECO:0000313" key="1">
    <source>
        <dbReference type="EMBL" id="MCV9386304.1"/>
    </source>
</evidence>
<dbReference type="EMBL" id="JAOYOD010000001">
    <property type="protein sequence ID" value="MCV9386304.1"/>
    <property type="molecule type" value="Genomic_DNA"/>
</dbReference>
<dbReference type="RefSeq" id="WP_264137087.1">
    <property type="nucleotide sequence ID" value="NZ_JAOYOD010000001.1"/>
</dbReference>
<comment type="caution">
    <text evidence="1">The sequence shown here is derived from an EMBL/GenBank/DDBJ whole genome shotgun (WGS) entry which is preliminary data.</text>
</comment>
<protein>
    <submittedName>
        <fullName evidence="1">DUF1800 domain-containing protein</fullName>
    </submittedName>
</protein>